<feature type="domain" description="Protein FecR C-terminal" evidence="3">
    <location>
        <begin position="323"/>
        <end position="370"/>
    </location>
</feature>
<evidence type="ECO:0000259" key="2">
    <source>
        <dbReference type="Pfam" id="PF04773"/>
    </source>
</evidence>
<dbReference type="Gene3D" id="3.55.50.30">
    <property type="match status" value="1"/>
</dbReference>
<feature type="transmembrane region" description="Helical" evidence="1">
    <location>
        <begin position="88"/>
        <end position="109"/>
    </location>
</feature>
<keyword evidence="5" id="KW-1185">Reference proteome</keyword>
<sequence>MPDTIEDIIHLYLNGEVLTAQQDKQLQQWLQASGNNREALRLLEDPVFLQQSVYSWDNYDASQQAGWERLSGQLFGNHKGRVLPFRRFRWWVTVAAAVCIAIAAAWLLMVKKPGGGTLSATVGDVLPGGTGAILTLSDGRKIVLDSLGNGQIAQQNGAVIHLNNHKLVYNAFSGGSAGAADLNTLSTPAGRQFTVVLPDGSTVWLNAGSAITYPSLFAGSDRKIKVSGEVYMEVAPHKSMPFMVDIDGRSIVQVLGTSFNINAYNDDNNIVTTLVTGSVKAGTEKAASAVILKAGEQAVQSGLQVVVRRAVDIDKVLAWKNGYFSFDNMSLRQVARQIERWYDIKVLFEADAGNMSLTGDMDRGVSLSGIRRFLHQYGLKTTLENRVLTVSAK</sequence>
<protein>
    <submittedName>
        <fullName evidence="4">DUF4974 domain-containing protein</fullName>
    </submittedName>
</protein>
<dbReference type="InterPro" id="IPR006860">
    <property type="entry name" value="FecR"/>
</dbReference>
<organism evidence="4 5">
    <name type="scientific">Filimonas effusa</name>
    <dbReference type="NCBI Taxonomy" id="2508721"/>
    <lineage>
        <taxon>Bacteria</taxon>
        <taxon>Pseudomonadati</taxon>
        <taxon>Bacteroidota</taxon>
        <taxon>Chitinophagia</taxon>
        <taxon>Chitinophagales</taxon>
        <taxon>Chitinophagaceae</taxon>
        <taxon>Filimonas</taxon>
    </lineage>
</organism>
<dbReference type="EMBL" id="SDHZ01000001">
    <property type="protein sequence ID" value="RXK86773.1"/>
    <property type="molecule type" value="Genomic_DNA"/>
</dbReference>
<dbReference type="OrthoDB" id="649666at2"/>
<dbReference type="RefSeq" id="WP_129002521.1">
    <property type="nucleotide sequence ID" value="NZ_SDHZ01000001.1"/>
</dbReference>
<keyword evidence="1" id="KW-0812">Transmembrane</keyword>
<proteinExistence type="predicted"/>
<evidence type="ECO:0000256" key="1">
    <source>
        <dbReference type="SAM" id="Phobius"/>
    </source>
</evidence>
<dbReference type="AlphaFoldDB" id="A0A4Q1DDN0"/>
<keyword evidence="1" id="KW-0472">Membrane</keyword>
<dbReference type="InterPro" id="IPR032508">
    <property type="entry name" value="FecR_C"/>
</dbReference>
<evidence type="ECO:0000313" key="5">
    <source>
        <dbReference type="Proteomes" id="UP000290545"/>
    </source>
</evidence>
<dbReference type="Proteomes" id="UP000290545">
    <property type="component" value="Unassembled WGS sequence"/>
</dbReference>
<dbReference type="Gene3D" id="2.60.120.1440">
    <property type="match status" value="1"/>
</dbReference>
<reference evidence="4 5" key="1">
    <citation type="submission" date="2019-01" db="EMBL/GenBank/DDBJ databases">
        <title>Filimonas sp. strain TTM-71.</title>
        <authorList>
            <person name="Chen W.-M."/>
        </authorList>
    </citation>
    <scope>NUCLEOTIDE SEQUENCE [LARGE SCALE GENOMIC DNA]</scope>
    <source>
        <strain evidence="4 5">TTM-71</strain>
    </source>
</reference>
<dbReference type="PANTHER" id="PTHR30273">
    <property type="entry name" value="PERIPLASMIC SIGNAL SENSOR AND SIGMA FACTOR ACTIVATOR FECR-RELATED"/>
    <property type="match status" value="1"/>
</dbReference>
<comment type="caution">
    <text evidence="4">The sequence shown here is derived from an EMBL/GenBank/DDBJ whole genome shotgun (WGS) entry which is preliminary data.</text>
</comment>
<gene>
    <name evidence="4" type="ORF">ESB13_08235</name>
</gene>
<evidence type="ECO:0000313" key="4">
    <source>
        <dbReference type="EMBL" id="RXK86773.1"/>
    </source>
</evidence>
<dbReference type="Pfam" id="PF16344">
    <property type="entry name" value="FecR_C"/>
    <property type="match status" value="1"/>
</dbReference>
<feature type="domain" description="FecR protein" evidence="2">
    <location>
        <begin position="184"/>
        <end position="280"/>
    </location>
</feature>
<dbReference type="Pfam" id="PF04773">
    <property type="entry name" value="FecR"/>
    <property type="match status" value="1"/>
</dbReference>
<dbReference type="GO" id="GO:0016989">
    <property type="term" value="F:sigma factor antagonist activity"/>
    <property type="evidence" value="ECO:0007669"/>
    <property type="project" value="TreeGrafter"/>
</dbReference>
<name>A0A4Q1DDN0_9BACT</name>
<dbReference type="PANTHER" id="PTHR30273:SF2">
    <property type="entry name" value="PROTEIN FECR"/>
    <property type="match status" value="1"/>
</dbReference>
<keyword evidence="1" id="KW-1133">Transmembrane helix</keyword>
<accession>A0A4Q1DDN0</accession>
<evidence type="ECO:0000259" key="3">
    <source>
        <dbReference type="Pfam" id="PF16344"/>
    </source>
</evidence>
<dbReference type="InterPro" id="IPR012373">
    <property type="entry name" value="Ferrdict_sens_TM"/>
</dbReference>